<dbReference type="Pfam" id="PF00082">
    <property type="entry name" value="Peptidase_S8"/>
    <property type="match status" value="1"/>
</dbReference>
<evidence type="ECO:0000259" key="2">
    <source>
        <dbReference type="Pfam" id="PF00082"/>
    </source>
</evidence>
<dbReference type="RefSeq" id="WP_062295483.1">
    <property type="nucleotide sequence ID" value="NZ_CP012036.1"/>
</dbReference>
<evidence type="ECO:0000313" key="4">
    <source>
        <dbReference type="Proteomes" id="UP000062645"/>
    </source>
</evidence>
<dbReference type="GO" id="GO:0006508">
    <property type="term" value="P:proteolysis"/>
    <property type="evidence" value="ECO:0007669"/>
    <property type="project" value="InterPro"/>
</dbReference>
<dbReference type="InterPro" id="IPR034074">
    <property type="entry name" value="Y4bN_pept_dom"/>
</dbReference>
<feature type="domain" description="Peptidase S8/S53" evidence="2">
    <location>
        <begin position="279"/>
        <end position="614"/>
    </location>
</feature>
<evidence type="ECO:0000256" key="1">
    <source>
        <dbReference type="SAM" id="Coils"/>
    </source>
</evidence>
<organism evidence="3 4">
    <name type="scientific">Nostoc piscinale CENA21</name>
    <dbReference type="NCBI Taxonomy" id="224013"/>
    <lineage>
        <taxon>Bacteria</taxon>
        <taxon>Bacillati</taxon>
        <taxon>Cyanobacteriota</taxon>
        <taxon>Cyanophyceae</taxon>
        <taxon>Nostocales</taxon>
        <taxon>Nostocaceae</taxon>
        <taxon>Nostoc</taxon>
    </lineage>
</organism>
<keyword evidence="4" id="KW-1185">Reference proteome</keyword>
<dbReference type="SUPFAM" id="SSF52743">
    <property type="entry name" value="Subtilisin-like"/>
    <property type="match status" value="1"/>
</dbReference>
<accession>A0A0M4SZE7</accession>
<reference evidence="3 4" key="2">
    <citation type="journal article" date="2016" name="Genome Announc.">
        <title>Draft Genome Sequence of the N2-Fixing Cyanobacterium Nostoc piscinale CENA21, Isolated from the Brazilian Amazon Floodplain.</title>
        <authorList>
            <person name="Leao T."/>
            <person name="Guimaraes P.I."/>
            <person name="de Melo A.G."/>
            <person name="Ramos R.T."/>
            <person name="Leao P.N."/>
            <person name="Silva A."/>
            <person name="Fiore M.F."/>
            <person name="Schneider M.P."/>
        </authorList>
    </citation>
    <scope>NUCLEOTIDE SEQUENCE [LARGE SCALE GENOMIC DNA]</scope>
    <source>
        <strain evidence="3 4">CENA21</strain>
    </source>
</reference>
<dbReference type="PATRIC" id="fig|224013.5.peg.5220"/>
<gene>
    <name evidence="3" type="ORF">ACX27_21755</name>
</gene>
<feature type="coiled-coil region" evidence="1">
    <location>
        <begin position="707"/>
        <end position="734"/>
    </location>
</feature>
<dbReference type="KEGG" id="npz:ACX27_21755"/>
<evidence type="ECO:0000313" key="3">
    <source>
        <dbReference type="EMBL" id="ALF54859.1"/>
    </source>
</evidence>
<dbReference type="InterPro" id="IPR000209">
    <property type="entry name" value="Peptidase_S8/S53_dom"/>
</dbReference>
<sequence>MPDNERNLPNFYFTKQGVSEYYRRPKRKITERPAPQRNREDHAQQLLEAFGQAMEEYRLQKELREPELAAGEPGFYLDFQLPKSELRVVESLEHKSKGIELLTVHSSDQAKETALAAVFVPDKASEFFSSKIKAYRDKDTKSGKPQNESLIASLDSISLGTARDLFTDNPILFPANEHQKVWWEVWLRHGCADFFSEITKVLQIRTTREVLRFLEREVVLALTNVETLSRIIRNNGLIAELRLAKDSPSMFFDPDMDMQEQVSWVEDLSERTNLSSDINLAVCLLDQGVTRSHRLIELVLAREDLFTYNPSWGFEDNQGEKCGHGTAMAGIILYGDLYKTLKTRQRIDLTYKLESVKILPNTGQNDPRLYGAITIDAVSQVEIKNPTRQRVFCMPVTSEGFDNTGIPSTWSAAVDQICFEFKRLMVIPVGNIRKPIMRGDYPDTNDVSPAEDPSQAWNALIVGAYTDKVNIVDTKYAGWEAIAPSGDISPNSRTSLLWDNTWPTRPDVTFEGGNLATENAHSPAADPDELRLLTTYYKSNVRQFTLFGDTSAAAAFCSYMSARIWAEHPEYWAETVRALIVHSAEWTPTMLSNLPENASQSKKIHILLRRYGYGVPNLEKALFSSKSDLTMIFEDQLQPFWKVGNKPAKTNKMNFHALPLPMEKLKELGGAEVELRLTLSYFIEPNPGERGQRQRHSYASHGLRFKIKRSLETLAEFKQRINQIEKEKAENLVQNSTDDKDDGWFLGAKSWDRSGSIHSDIWRGTAAALAERDAIAIYPVGGWWKHNSRIEGWNNIARYTLIVSIRVINKAEVDIYTPIATKVGAIPIIT</sequence>
<protein>
    <recommendedName>
        <fullName evidence="2">Peptidase S8/S53 domain-containing protein</fullName>
    </recommendedName>
</protein>
<dbReference type="EMBL" id="CP012036">
    <property type="protein sequence ID" value="ALF54859.1"/>
    <property type="molecule type" value="Genomic_DNA"/>
</dbReference>
<keyword evidence="1" id="KW-0175">Coiled coil</keyword>
<dbReference type="STRING" id="224013.ACX27_21755"/>
<dbReference type="Gene3D" id="3.40.50.200">
    <property type="entry name" value="Peptidase S8/S53 domain"/>
    <property type="match status" value="1"/>
</dbReference>
<proteinExistence type="predicted"/>
<dbReference type="Proteomes" id="UP000062645">
    <property type="component" value="Chromosome"/>
</dbReference>
<reference evidence="4" key="1">
    <citation type="submission" date="2015-07" db="EMBL/GenBank/DDBJ databases">
        <title>Genome Of Nitrogen-Fixing Cyanobacterium Nostoc piscinale CENA21 From Solimoes/Amazon River Floodplain Sediments And Comparative Genomics To Uncover Biosynthetic Natural Products Potential.</title>
        <authorList>
            <person name="Leao T.F."/>
            <person name="Leao P.N."/>
            <person name="Guimaraes P.I."/>
            <person name="de Melo A.G.C."/>
            <person name="Ramos R.T.J."/>
            <person name="Silva A."/>
            <person name="Fiore M.F."/>
            <person name="Schneider M.P.C."/>
        </authorList>
    </citation>
    <scope>NUCLEOTIDE SEQUENCE [LARGE SCALE GENOMIC DNA]</scope>
    <source>
        <strain evidence="4">CENA21</strain>
    </source>
</reference>
<dbReference type="OrthoDB" id="9759014at2"/>
<dbReference type="CDD" id="cd04847">
    <property type="entry name" value="Peptidases_S8_Subtilisin_like_2"/>
    <property type="match status" value="1"/>
</dbReference>
<dbReference type="GO" id="GO:0004252">
    <property type="term" value="F:serine-type endopeptidase activity"/>
    <property type="evidence" value="ECO:0007669"/>
    <property type="project" value="InterPro"/>
</dbReference>
<name>A0A0M4SZE7_9NOSO</name>
<dbReference type="InterPro" id="IPR036852">
    <property type="entry name" value="Peptidase_S8/S53_dom_sf"/>
</dbReference>
<dbReference type="AlphaFoldDB" id="A0A0M4SZE7"/>